<dbReference type="SMART" id="SM00474">
    <property type="entry name" value="35EXOc"/>
    <property type="match status" value="1"/>
</dbReference>
<dbReference type="GO" id="GO:0006139">
    <property type="term" value="P:nucleobase-containing compound metabolic process"/>
    <property type="evidence" value="ECO:0007669"/>
    <property type="project" value="InterPro"/>
</dbReference>
<keyword evidence="1" id="KW-0694">RNA-binding</keyword>
<dbReference type="Pfam" id="PF01612">
    <property type="entry name" value="DNA_pol_A_exo1"/>
    <property type="match status" value="1"/>
</dbReference>
<dbReference type="InterPro" id="IPR012337">
    <property type="entry name" value="RNaseH-like_sf"/>
</dbReference>
<dbReference type="Gene3D" id="3.30.160.20">
    <property type="match status" value="1"/>
</dbReference>
<evidence type="ECO:0000313" key="3">
    <source>
        <dbReference type="EMBL" id="KAH9320808.1"/>
    </source>
</evidence>
<dbReference type="InterPro" id="IPR036397">
    <property type="entry name" value="RNaseH_sf"/>
</dbReference>
<dbReference type="Pfam" id="PF00035">
    <property type="entry name" value="dsrm"/>
    <property type="match status" value="1"/>
</dbReference>
<feature type="non-terminal residue" evidence="3">
    <location>
        <position position="1"/>
    </location>
</feature>
<dbReference type="GO" id="GO:0008408">
    <property type="term" value="F:3'-5' exonuclease activity"/>
    <property type="evidence" value="ECO:0007669"/>
    <property type="project" value="InterPro"/>
</dbReference>
<dbReference type="InterPro" id="IPR014720">
    <property type="entry name" value="dsRBD_dom"/>
</dbReference>
<evidence type="ECO:0000259" key="2">
    <source>
        <dbReference type="PROSITE" id="PS50137"/>
    </source>
</evidence>
<reference evidence="3 4" key="1">
    <citation type="journal article" date="2021" name="Nat. Plants">
        <title>The Taxus genome provides insights into paclitaxel biosynthesis.</title>
        <authorList>
            <person name="Xiong X."/>
            <person name="Gou J."/>
            <person name="Liao Q."/>
            <person name="Li Y."/>
            <person name="Zhou Q."/>
            <person name="Bi G."/>
            <person name="Li C."/>
            <person name="Du R."/>
            <person name="Wang X."/>
            <person name="Sun T."/>
            <person name="Guo L."/>
            <person name="Liang H."/>
            <person name="Lu P."/>
            <person name="Wu Y."/>
            <person name="Zhang Z."/>
            <person name="Ro D.K."/>
            <person name="Shang Y."/>
            <person name="Huang S."/>
            <person name="Yan J."/>
        </authorList>
    </citation>
    <scope>NUCLEOTIDE SEQUENCE [LARGE SCALE GENOMIC DNA]</scope>
    <source>
        <strain evidence="3">Ta-2019</strain>
    </source>
</reference>
<proteinExistence type="predicted"/>
<dbReference type="Gene3D" id="3.30.420.10">
    <property type="entry name" value="Ribonuclease H-like superfamily/Ribonuclease H"/>
    <property type="match status" value="1"/>
</dbReference>
<dbReference type="SUPFAM" id="SSF53098">
    <property type="entry name" value="Ribonuclease H-like"/>
    <property type="match status" value="1"/>
</dbReference>
<feature type="domain" description="DRBM" evidence="2">
    <location>
        <begin position="668"/>
        <end position="737"/>
    </location>
</feature>
<dbReference type="PROSITE" id="PS50137">
    <property type="entry name" value="DS_RBD"/>
    <property type="match status" value="1"/>
</dbReference>
<protein>
    <recommendedName>
        <fullName evidence="2">DRBM domain-containing protein</fullName>
    </recommendedName>
</protein>
<accession>A0AA38LD22</accession>
<sequence length="737" mass="82529">MFQISPMRISMLSRSVAVVSVERRKSHKNHGKVDHKSGSPNSIVLHAFSDLSRVSPLVFVRILRNSYVPGNGKAIIKFQALRQQVIHALSSAPPPGPATYVVYCLNTLLLLDTNDNEALSHLLTSALTSLDKVNKSLADAAEARILASKLFQNVITGSVILGVRILVKVATVFEIQLRDIGKVVHTPALDETEKIKKIKICLEQFILRLIKSRLYTSAVALLKQFSLQHSTPHDFLVAMINDNQFDAAEEWAVYMGKYMICSLVRHCTEMGMFKKAYKIVEKYNLQLKFPDAYHQYRKSTLRKLIEKECWDVAESIATEDQILVEYLVCLAQEVGNEEKATDLCHRHGLTYLPSCTVQGGIPKTQYLQMEDYVSQENVIWVDTADGLTNASQHFSSTEIVGIDCEWRPNLLAGEKMNKVSIMQIATGKKVYIIDLIKLHIEKRDELDNCLRYIFHSSNILKLGYALHNDLGQLLQSYGDMACFHYCEPILDLQVFGSHSKGGLSGLAKTALGGYLNKASRMTDWENRPLSPNQLRYAALDAAVLISIFHLMSHQLSPLGEGDKVPSDWKSHVKCFKTNSSHKQRPASEDHKYQSISSEANEMDAKMVSSIDLVDKDELTGPDPESNIMDAFLPEANMHASSNIDVAYTLEEELVYTSCELLGLPMPGLLKGELQNYAQTHLLPLPTYRVSQIIGPGNKMLFYCTLTVGSMEFCGRPCFSKREAEISAAIHAITHLFK</sequence>
<name>A0AA38LD22_TAXCH</name>
<dbReference type="InterPro" id="IPR052408">
    <property type="entry name" value="Exonuclease_MUT-7-like"/>
</dbReference>
<organism evidence="3 4">
    <name type="scientific">Taxus chinensis</name>
    <name type="common">Chinese yew</name>
    <name type="synonym">Taxus wallichiana var. chinensis</name>
    <dbReference type="NCBI Taxonomy" id="29808"/>
    <lineage>
        <taxon>Eukaryota</taxon>
        <taxon>Viridiplantae</taxon>
        <taxon>Streptophyta</taxon>
        <taxon>Embryophyta</taxon>
        <taxon>Tracheophyta</taxon>
        <taxon>Spermatophyta</taxon>
        <taxon>Pinopsida</taxon>
        <taxon>Pinidae</taxon>
        <taxon>Conifers II</taxon>
        <taxon>Cupressales</taxon>
        <taxon>Taxaceae</taxon>
        <taxon>Taxus</taxon>
    </lineage>
</organism>
<dbReference type="AlphaFoldDB" id="A0AA38LD22"/>
<comment type="caution">
    <text evidence="3">The sequence shown here is derived from an EMBL/GenBank/DDBJ whole genome shotgun (WGS) entry which is preliminary data.</text>
</comment>
<dbReference type="CDD" id="cd00048">
    <property type="entry name" value="DSRM_SF"/>
    <property type="match status" value="1"/>
</dbReference>
<evidence type="ECO:0000313" key="4">
    <source>
        <dbReference type="Proteomes" id="UP000824469"/>
    </source>
</evidence>
<evidence type="ECO:0000256" key="1">
    <source>
        <dbReference type="PROSITE-ProRule" id="PRU00266"/>
    </source>
</evidence>
<dbReference type="GO" id="GO:0003723">
    <property type="term" value="F:RNA binding"/>
    <property type="evidence" value="ECO:0007669"/>
    <property type="project" value="UniProtKB-UniRule"/>
</dbReference>
<dbReference type="PANTHER" id="PTHR47765:SF2">
    <property type="entry name" value="EXONUCLEASE MUT-7 HOMOLOG"/>
    <property type="match status" value="1"/>
</dbReference>
<dbReference type="Proteomes" id="UP000824469">
    <property type="component" value="Unassembled WGS sequence"/>
</dbReference>
<dbReference type="PANTHER" id="PTHR47765">
    <property type="entry name" value="3'-5' EXONUCLEASE DOMAIN-CONTAINING PROTEIN"/>
    <property type="match status" value="1"/>
</dbReference>
<dbReference type="OMA" id="HNDPKPG"/>
<keyword evidence="4" id="KW-1185">Reference proteome</keyword>
<gene>
    <name evidence="3" type="ORF">KI387_015447</name>
</gene>
<dbReference type="SMART" id="SM00358">
    <property type="entry name" value="DSRM"/>
    <property type="match status" value="1"/>
</dbReference>
<dbReference type="EMBL" id="JAHRHJ020000003">
    <property type="protein sequence ID" value="KAH9320808.1"/>
    <property type="molecule type" value="Genomic_DNA"/>
</dbReference>
<dbReference type="InterPro" id="IPR002562">
    <property type="entry name" value="3'-5'_exonuclease_dom"/>
</dbReference>
<dbReference type="SUPFAM" id="SSF54768">
    <property type="entry name" value="dsRNA-binding domain-like"/>
    <property type="match status" value="1"/>
</dbReference>